<dbReference type="EMBL" id="MHIF01000038">
    <property type="protein sequence ID" value="OGY47403.1"/>
    <property type="molecule type" value="Genomic_DNA"/>
</dbReference>
<name>A0A1G1Y4Y6_9BACT</name>
<organism evidence="1 2">
    <name type="scientific">Candidatus Buchananbacteria bacterium RIFCSPHIGHO2_01_FULL_46_12</name>
    <dbReference type="NCBI Taxonomy" id="1797536"/>
    <lineage>
        <taxon>Bacteria</taxon>
        <taxon>Candidatus Buchananiibacteriota</taxon>
    </lineage>
</organism>
<protein>
    <submittedName>
        <fullName evidence="1">Uncharacterized protein</fullName>
    </submittedName>
</protein>
<evidence type="ECO:0000313" key="2">
    <source>
        <dbReference type="Proteomes" id="UP000178432"/>
    </source>
</evidence>
<evidence type="ECO:0000313" key="1">
    <source>
        <dbReference type="EMBL" id="OGY47403.1"/>
    </source>
</evidence>
<reference evidence="1 2" key="1">
    <citation type="journal article" date="2016" name="Nat. Commun.">
        <title>Thousands of microbial genomes shed light on interconnected biogeochemical processes in an aquifer system.</title>
        <authorList>
            <person name="Anantharaman K."/>
            <person name="Brown C.T."/>
            <person name="Hug L.A."/>
            <person name="Sharon I."/>
            <person name="Castelle C.J."/>
            <person name="Probst A.J."/>
            <person name="Thomas B.C."/>
            <person name="Singh A."/>
            <person name="Wilkins M.J."/>
            <person name="Karaoz U."/>
            <person name="Brodie E.L."/>
            <person name="Williams K.H."/>
            <person name="Hubbard S.S."/>
            <person name="Banfield J.F."/>
        </authorList>
    </citation>
    <scope>NUCLEOTIDE SEQUENCE [LARGE SCALE GENOMIC DNA]</scope>
</reference>
<dbReference type="AlphaFoldDB" id="A0A1G1Y4Y6"/>
<gene>
    <name evidence="1" type="ORF">A2663_04145</name>
</gene>
<accession>A0A1G1Y4Y6</accession>
<proteinExistence type="predicted"/>
<dbReference type="Proteomes" id="UP000178432">
    <property type="component" value="Unassembled WGS sequence"/>
</dbReference>
<sequence length="120" mass="12900">MSASNGAFRGFFPPAPRQTDVIPGQNFFCPASLYETLTKAMGSLAAFGPESALPRIIPFFNLFFAPDGAIPQGAGMSVPSGVSRSSPRLRANQTSFRGLKFKKARTENSGRAFFFSRSAI</sequence>
<comment type="caution">
    <text evidence="1">The sequence shown here is derived from an EMBL/GenBank/DDBJ whole genome shotgun (WGS) entry which is preliminary data.</text>
</comment>